<organism evidence="1 2">
    <name type="scientific">Pistacia atlantica</name>
    <dbReference type="NCBI Taxonomy" id="434234"/>
    <lineage>
        <taxon>Eukaryota</taxon>
        <taxon>Viridiplantae</taxon>
        <taxon>Streptophyta</taxon>
        <taxon>Embryophyta</taxon>
        <taxon>Tracheophyta</taxon>
        <taxon>Spermatophyta</taxon>
        <taxon>Magnoliopsida</taxon>
        <taxon>eudicotyledons</taxon>
        <taxon>Gunneridae</taxon>
        <taxon>Pentapetalae</taxon>
        <taxon>rosids</taxon>
        <taxon>malvids</taxon>
        <taxon>Sapindales</taxon>
        <taxon>Anacardiaceae</taxon>
        <taxon>Pistacia</taxon>
    </lineage>
</organism>
<reference evidence="2" key="1">
    <citation type="journal article" date="2023" name="G3 (Bethesda)">
        <title>Genome assembly and association tests identify interacting loci associated with vigor, precocity, and sex in interspecific pistachio rootstocks.</title>
        <authorList>
            <person name="Palmer W."/>
            <person name="Jacygrad E."/>
            <person name="Sagayaradj S."/>
            <person name="Cavanaugh K."/>
            <person name="Han R."/>
            <person name="Bertier L."/>
            <person name="Beede B."/>
            <person name="Kafkas S."/>
            <person name="Golino D."/>
            <person name="Preece J."/>
            <person name="Michelmore R."/>
        </authorList>
    </citation>
    <scope>NUCLEOTIDE SEQUENCE [LARGE SCALE GENOMIC DNA]</scope>
</reference>
<sequence>MVWQAESGGVNEEELNIMNSVMKKLFERENVSKSASHETGPADDGHDSIKLIEDLQFSENEKDEDNIKSTFRETRNSKGRLAQSEPESQKNPKKRKSLFSEESTRDEFVSANPGVDMNLQTPLGVQRAGTKSGVKQSTTDCSWSQKLSWRALVGDKDSSVFNVSNILPVVASTKEADNAVESIEDLQFDENETGEDDLIINVVSKRNNRKKLPGNQEQGAKSTVIQKSTSNEIQTAEDTRVQSVHQAQNKSTPPSKKKKKSLNSEESDGNEFVFTIPECSGALQKHTHGSSNPSRAEPTEPESIVKQSILNPSESQKSSCGELVGEKDKVGFTVSNMLRDISTKEEQPVSDVPNAPESTDSENKFARYENLQGKSDNKEIVEVLDGRPSETNGSTSKSGRGSSWFQKSPWTQLVTENNNSFSITQIAPGITFKNHELTKPQGVPNTVKKDDNKGGNLVKEDKSESSRSGSTTVSNRKEGGVASNLPEKNQQTVVGNIEASASIVEYNNDSVQKQMPNEDVSIGETCSFMRSAASLKEWAKTKAALSGSHKRKSNEK</sequence>
<dbReference type="Proteomes" id="UP001164250">
    <property type="component" value="Chromosome 8"/>
</dbReference>
<accession>A0ACC1ATN3</accession>
<protein>
    <submittedName>
        <fullName evidence="1">Uncharacterized protein</fullName>
    </submittedName>
</protein>
<comment type="caution">
    <text evidence="1">The sequence shown here is derived from an EMBL/GenBank/DDBJ whole genome shotgun (WGS) entry which is preliminary data.</text>
</comment>
<dbReference type="EMBL" id="CM047904">
    <property type="protein sequence ID" value="KAJ0090018.1"/>
    <property type="molecule type" value="Genomic_DNA"/>
</dbReference>
<keyword evidence="2" id="KW-1185">Reference proteome</keyword>
<gene>
    <name evidence="1" type="ORF">Patl1_14017</name>
</gene>
<name>A0ACC1ATN3_9ROSI</name>
<proteinExistence type="predicted"/>
<evidence type="ECO:0000313" key="2">
    <source>
        <dbReference type="Proteomes" id="UP001164250"/>
    </source>
</evidence>
<evidence type="ECO:0000313" key="1">
    <source>
        <dbReference type="EMBL" id="KAJ0090018.1"/>
    </source>
</evidence>